<dbReference type="RefSeq" id="XP_060413004.1">
    <property type="nucleotide sequence ID" value="XM_060551781.1"/>
</dbReference>
<sequence length="168" mass="18367">MSLLGIVEAFPYSFFLSFFSSLLPFFFSFSSIVARRLGRSARSAPRLVVPVPAPGPPFPTSRALAKHFFFFYPHLPLSPLLSHVFVGLQVSGLEQPRVAKPADDLSFSHSLRFCLFRVVRVPFPPPLTLRLIVCQDFGAKAYIPPLDATSGPGGGNRSSLDGSLVMLV</sequence>
<evidence type="ECO:0008006" key="5">
    <source>
        <dbReference type="Google" id="ProtNLM"/>
    </source>
</evidence>
<evidence type="ECO:0000256" key="1">
    <source>
        <dbReference type="SAM" id="MobiDB-lite"/>
    </source>
</evidence>
<accession>A0AAD8PXQ4</accession>
<dbReference type="Proteomes" id="UP001230504">
    <property type="component" value="Unassembled WGS sequence"/>
</dbReference>
<comment type="caution">
    <text evidence="3">The sequence shown here is derived from an EMBL/GenBank/DDBJ whole genome shotgun (WGS) entry which is preliminary data.</text>
</comment>
<feature type="region of interest" description="Disordered" evidence="1">
    <location>
        <begin position="148"/>
        <end position="168"/>
    </location>
</feature>
<name>A0AAD8PXQ4_9PEZI</name>
<proteinExistence type="predicted"/>
<keyword evidence="2" id="KW-0812">Transmembrane</keyword>
<evidence type="ECO:0000313" key="4">
    <source>
        <dbReference type="Proteomes" id="UP001230504"/>
    </source>
</evidence>
<evidence type="ECO:0000313" key="3">
    <source>
        <dbReference type="EMBL" id="KAK1586036.1"/>
    </source>
</evidence>
<keyword evidence="2" id="KW-1133">Transmembrane helix</keyword>
<gene>
    <name evidence="3" type="ORF">LY79DRAFT_244949</name>
</gene>
<feature type="transmembrane region" description="Helical" evidence="2">
    <location>
        <begin position="12"/>
        <end position="34"/>
    </location>
</feature>
<keyword evidence="2" id="KW-0472">Membrane</keyword>
<reference evidence="3" key="1">
    <citation type="submission" date="2021-06" db="EMBL/GenBank/DDBJ databases">
        <title>Comparative genomics, transcriptomics and evolutionary studies reveal genomic signatures of adaptation to plant cell wall in hemibiotrophic fungi.</title>
        <authorList>
            <consortium name="DOE Joint Genome Institute"/>
            <person name="Baroncelli R."/>
            <person name="Diaz J.F."/>
            <person name="Benocci T."/>
            <person name="Peng M."/>
            <person name="Battaglia E."/>
            <person name="Haridas S."/>
            <person name="Andreopoulos W."/>
            <person name="Labutti K."/>
            <person name="Pangilinan J."/>
            <person name="Floch G.L."/>
            <person name="Makela M.R."/>
            <person name="Henrissat B."/>
            <person name="Grigoriev I.V."/>
            <person name="Crouch J.A."/>
            <person name="De Vries R.P."/>
            <person name="Sukno S.A."/>
            <person name="Thon M.R."/>
        </authorList>
    </citation>
    <scope>NUCLEOTIDE SEQUENCE</scope>
    <source>
        <strain evidence="3">CBS 125086</strain>
    </source>
</reference>
<protein>
    <recommendedName>
        <fullName evidence="5">Transmembrane protein</fullName>
    </recommendedName>
</protein>
<dbReference type="EMBL" id="JAHLJV010000039">
    <property type="protein sequence ID" value="KAK1586036.1"/>
    <property type="molecule type" value="Genomic_DNA"/>
</dbReference>
<keyword evidence="4" id="KW-1185">Reference proteome</keyword>
<evidence type="ECO:0000256" key="2">
    <source>
        <dbReference type="SAM" id="Phobius"/>
    </source>
</evidence>
<organism evidence="3 4">
    <name type="scientific">Colletotrichum navitas</name>
    <dbReference type="NCBI Taxonomy" id="681940"/>
    <lineage>
        <taxon>Eukaryota</taxon>
        <taxon>Fungi</taxon>
        <taxon>Dikarya</taxon>
        <taxon>Ascomycota</taxon>
        <taxon>Pezizomycotina</taxon>
        <taxon>Sordariomycetes</taxon>
        <taxon>Hypocreomycetidae</taxon>
        <taxon>Glomerellales</taxon>
        <taxon>Glomerellaceae</taxon>
        <taxon>Colletotrichum</taxon>
        <taxon>Colletotrichum graminicola species complex</taxon>
    </lineage>
</organism>
<dbReference type="GeneID" id="85436021"/>
<dbReference type="AlphaFoldDB" id="A0AAD8PXQ4"/>